<comment type="caution">
    <text evidence="2">The sequence shown here is derived from an EMBL/GenBank/DDBJ whole genome shotgun (WGS) entry which is preliminary data.</text>
</comment>
<evidence type="ECO:0000256" key="1">
    <source>
        <dbReference type="SAM" id="MobiDB-lite"/>
    </source>
</evidence>
<name>A0ABD1GB87_SALDI</name>
<accession>A0ABD1GB87</accession>
<sequence length="189" mass="21327">MSVPPISLILSLVDKGSASARKPPLPPRRQRMDEKGSAAVRKPPLPPRRQRMDEKGSAAARNPPLPRRRKRMDEKARKSPLPPRQRMDEKGKSALPPRETSNRTWIADQLRSMDKYIKLTSNMFNLLSNHTINTAFAELLLSLCKVDQNLWADHLTHHLIQYIVMKLQASTQPLDADADASPSKKLKGS</sequence>
<proteinExistence type="predicted"/>
<organism evidence="2 3">
    <name type="scientific">Salvia divinorum</name>
    <name type="common">Maria pastora</name>
    <name type="synonym">Diviner's sage</name>
    <dbReference type="NCBI Taxonomy" id="28513"/>
    <lineage>
        <taxon>Eukaryota</taxon>
        <taxon>Viridiplantae</taxon>
        <taxon>Streptophyta</taxon>
        <taxon>Embryophyta</taxon>
        <taxon>Tracheophyta</taxon>
        <taxon>Spermatophyta</taxon>
        <taxon>Magnoliopsida</taxon>
        <taxon>eudicotyledons</taxon>
        <taxon>Gunneridae</taxon>
        <taxon>Pentapetalae</taxon>
        <taxon>asterids</taxon>
        <taxon>lamiids</taxon>
        <taxon>Lamiales</taxon>
        <taxon>Lamiaceae</taxon>
        <taxon>Nepetoideae</taxon>
        <taxon>Mentheae</taxon>
        <taxon>Salviinae</taxon>
        <taxon>Salvia</taxon>
        <taxon>Salvia subgen. Calosphace</taxon>
    </lineage>
</organism>
<evidence type="ECO:0000313" key="3">
    <source>
        <dbReference type="Proteomes" id="UP001567538"/>
    </source>
</evidence>
<reference evidence="2 3" key="1">
    <citation type="submission" date="2024-06" db="EMBL/GenBank/DDBJ databases">
        <title>A chromosome level genome sequence of Diviner's sage (Salvia divinorum).</title>
        <authorList>
            <person name="Ford S.A."/>
            <person name="Ro D.-K."/>
            <person name="Ness R.W."/>
            <person name="Phillips M.A."/>
        </authorList>
    </citation>
    <scope>NUCLEOTIDE SEQUENCE [LARGE SCALE GENOMIC DNA]</scope>
    <source>
        <strain evidence="2">SAF-2024a</strain>
        <tissue evidence="2">Leaf</tissue>
    </source>
</reference>
<protein>
    <submittedName>
        <fullName evidence="2">Uncharacterized protein</fullName>
    </submittedName>
</protein>
<dbReference type="AlphaFoldDB" id="A0ABD1GB87"/>
<gene>
    <name evidence="2" type="ORF">AAHA92_24662</name>
</gene>
<evidence type="ECO:0000313" key="2">
    <source>
        <dbReference type="EMBL" id="KAL1540288.1"/>
    </source>
</evidence>
<keyword evidence="3" id="KW-1185">Reference proteome</keyword>
<feature type="region of interest" description="Disordered" evidence="1">
    <location>
        <begin position="14"/>
        <end position="100"/>
    </location>
</feature>
<dbReference type="EMBL" id="JBEAFC010000009">
    <property type="protein sequence ID" value="KAL1540288.1"/>
    <property type="molecule type" value="Genomic_DNA"/>
</dbReference>
<dbReference type="Proteomes" id="UP001567538">
    <property type="component" value="Unassembled WGS sequence"/>
</dbReference>